<protein>
    <recommendedName>
        <fullName evidence="6">MmgE/PrpD family protein</fullName>
    </recommendedName>
</protein>
<dbReference type="SUPFAM" id="SSF103378">
    <property type="entry name" value="2-methylcitrate dehydratase PrpD"/>
    <property type="match status" value="1"/>
</dbReference>
<proteinExistence type="inferred from homology"/>
<accession>Q2KTZ0</accession>
<organism evidence="4 5">
    <name type="scientific">Bordetella avium (strain 197N)</name>
    <dbReference type="NCBI Taxonomy" id="360910"/>
    <lineage>
        <taxon>Bacteria</taxon>
        <taxon>Pseudomonadati</taxon>
        <taxon>Pseudomonadota</taxon>
        <taxon>Betaproteobacteria</taxon>
        <taxon>Burkholderiales</taxon>
        <taxon>Alcaligenaceae</taxon>
        <taxon>Bordetella</taxon>
    </lineage>
</organism>
<evidence type="ECO:0000313" key="5">
    <source>
        <dbReference type="Proteomes" id="UP000001977"/>
    </source>
</evidence>
<dbReference type="HOGENOM" id="CLU_026574_1_0_4"/>
<dbReference type="Gene3D" id="3.30.1330.120">
    <property type="entry name" value="2-methylcitrate dehydratase PrpD"/>
    <property type="match status" value="1"/>
</dbReference>
<dbReference type="InterPro" id="IPR045336">
    <property type="entry name" value="MmgE_PrpD_N"/>
</dbReference>
<dbReference type="STRING" id="360910.BAV3260"/>
<dbReference type="InterPro" id="IPR036148">
    <property type="entry name" value="MmgE/PrpD_sf"/>
</dbReference>
<dbReference type="Pfam" id="PF19305">
    <property type="entry name" value="MmgE_PrpD_C"/>
    <property type="match status" value="1"/>
</dbReference>
<gene>
    <name evidence="4" type="ordered locus">BAV3260</name>
</gene>
<keyword evidence="5" id="KW-1185">Reference proteome</keyword>
<evidence type="ECO:0000259" key="3">
    <source>
        <dbReference type="Pfam" id="PF19305"/>
    </source>
</evidence>
<dbReference type="PANTHER" id="PTHR16943:SF8">
    <property type="entry name" value="2-METHYLCITRATE DEHYDRATASE"/>
    <property type="match status" value="1"/>
</dbReference>
<dbReference type="PANTHER" id="PTHR16943">
    <property type="entry name" value="2-METHYLCITRATE DEHYDRATASE-RELATED"/>
    <property type="match status" value="1"/>
</dbReference>
<dbReference type="Pfam" id="PF03972">
    <property type="entry name" value="MmgE_PrpD_N"/>
    <property type="match status" value="1"/>
</dbReference>
<dbReference type="EMBL" id="AM167904">
    <property type="protein sequence ID" value="CAJ50870.1"/>
    <property type="molecule type" value="Genomic_DNA"/>
</dbReference>
<dbReference type="Gene3D" id="1.10.4100.10">
    <property type="entry name" value="2-methylcitrate dehydratase PrpD"/>
    <property type="match status" value="1"/>
</dbReference>
<dbReference type="InterPro" id="IPR042188">
    <property type="entry name" value="MmgE/PrpD_sf_2"/>
</dbReference>
<feature type="domain" description="MmgE/PrpD C-terminal" evidence="3">
    <location>
        <begin position="285"/>
        <end position="384"/>
    </location>
</feature>
<feature type="non-terminal residue" evidence="4">
    <location>
        <position position="1"/>
    </location>
</feature>
<dbReference type="InterPro" id="IPR042183">
    <property type="entry name" value="MmgE/PrpD_sf_1"/>
</dbReference>
<evidence type="ECO:0000259" key="2">
    <source>
        <dbReference type="Pfam" id="PF03972"/>
    </source>
</evidence>
<dbReference type="eggNOG" id="COG2079">
    <property type="taxonomic scope" value="Bacteria"/>
</dbReference>
<evidence type="ECO:0000313" key="4">
    <source>
        <dbReference type="EMBL" id="CAJ50870.1"/>
    </source>
</evidence>
<reference evidence="4 5" key="1">
    <citation type="journal article" date="2006" name="J. Bacteriol.">
        <title>Comparison of the genome sequence of the poultry pathogen Bordetella avium with those of B. bronchiseptica, B. pertussis, and B. parapertussis reveals extensive diversity in surface structures associated with host interaction.</title>
        <authorList>
            <person name="Sebaihia M."/>
            <person name="Preston A."/>
            <person name="Maskell D.J."/>
            <person name="Kuzmiak H."/>
            <person name="Connell T.D."/>
            <person name="King N.D."/>
            <person name="Orndorff P.E."/>
            <person name="Miyamoto D.M."/>
            <person name="Thomson N.R."/>
            <person name="Harris D."/>
            <person name="Goble A."/>
            <person name="Lord A."/>
            <person name="Murphy L."/>
            <person name="Quail M.A."/>
            <person name="Rutter S."/>
            <person name="Squares R."/>
            <person name="Squares S."/>
            <person name="Woodward J."/>
            <person name="Parkhill J."/>
            <person name="Temple L.M."/>
        </authorList>
    </citation>
    <scope>NUCLEOTIDE SEQUENCE [LARGE SCALE GENOMIC DNA]</scope>
    <source>
        <strain evidence="4 5">197N</strain>
    </source>
</reference>
<dbReference type="InterPro" id="IPR005656">
    <property type="entry name" value="MmgE_PrpD"/>
</dbReference>
<dbReference type="Proteomes" id="UP000001977">
    <property type="component" value="Chromosome"/>
</dbReference>
<name>Q2KTZ0_BORA1</name>
<evidence type="ECO:0000256" key="1">
    <source>
        <dbReference type="ARBA" id="ARBA00006174"/>
    </source>
</evidence>
<dbReference type="AlphaFoldDB" id="Q2KTZ0"/>
<sequence>VNAAMNDTSSAAGLSRQLIRLLLRRRERSDISASLRAKLRLHVADAVAIGWAATASPPLSQQLMDAMCLGVEGGACQVFGSDRRLPPSLAAFANAALIHALDFDDIHDISRLHPTAVTLPAALAAAQLTQAPMSRVLDAVTLGNELMCRLGAMLRPQGKGPGSDWFLTQLFGYFGAAFTAGVVMEQSEDQLVAGFGFAYMQAAGGKEAGFGVGCTGRSIYPAFSAMGGMIAAQLSQAGLTGPASALDGAANLFRLYLQGDPSEAQQAQLLDTEHWEFAATCIKPWPSCRLSHPYVAAGLALRQQLGGEGIEHLEVAVNGSAAKLCHPLAQRRRPETLQDAKYSVPYMTAYALVHGQVDLPGLRQEALSDPEVLALTDCISIVETLPDGPGHPPAQLQAITTSGKALRVTAPMDFDLDERGVQTKFIHCLAQAGLEDCAPAAWQALLSADALPDVALLMNPALAQPQGQRRQPE</sequence>
<comment type="similarity">
    <text evidence="1">Belongs to the PrpD family.</text>
</comment>
<dbReference type="KEGG" id="bav:BAV3260"/>
<evidence type="ECO:0008006" key="6">
    <source>
        <dbReference type="Google" id="ProtNLM"/>
    </source>
</evidence>
<feature type="domain" description="MmgE/PrpD N-terminal" evidence="2">
    <location>
        <begin position="28"/>
        <end position="262"/>
    </location>
</feature>
<dbReference type="InterPro" id="IPR045337">
    <property type="entry name" value="MmgE_PrpD_C"/>
</dbReference>
<dbReference type="GO" id="GO:0016829">
    <property type="term" value="F:lyase activity"/>
    <property type="evidence" value="ECO:0007669"/>
    <property type="project" value="InterPro"/>
</dbReference>